<keyword evidence="4" id="KW-1185">Reference proteome</keyword>
<keyword evidence="1" id="KW-0472">Membrane</keyword>
<keyword evidence="1" id="KW-0812">Transmembrane</keyword>
<gene>
    <name evidence="3" type="ORF">C479_07668</name>
</gene>
<sequence length="179" mass="18329">MNRPSTRSARSSAHTLFEQVRHEVPVAVAIGIQAVVAVAILGPAGIVLAAVTAVGLVLAGTPYGLAAGHVALVGLDPSTLAVDSLAAVECAFFVVLAASFVRGPAASRVIAAAGVVLVAGGSVAWLTHGLLAEWATLAVAAFMFAPIYYGIYRYQLVRDRTGRRADEPTPTEAPDDPTA</sequence>
<feature type="transmembrane region" description="Helical" evidence="1">
    <location>
        <begin position="26"/>
        <end position="59"/>
    </location>
</feature>
<evidence type="ECO:0000256" key="1">
    <source>
        <dbReference type="SAM" id="Phobius"/>
    </source>
</evidence>
<dbReference type="InterPro" id="IPR058477">
    <property type="entry name" value="DUF8163"/>
</dbReference>
<dbReference type="EMBL" id="AOIQ01000013">
    <property type="protein sequence ID" value="ELZ11169.1"/>
    <property type="molecule type" value="Genomic_DNA"/>
</dbReference>
<evidence type="ECO:0000313" key="4">
    <source>
        <dbReference type="Proteomes" id="UP000011560"/>
    </source>
</evidence>
<evidence type="ECO:0000259" key="2">
    <source>
        <dbReference type="Pfam" id="PF26496"/>
    </source>
</evidence>
<feature type="transmembrane region" description="Helical" evidence="1">
    <location>
        <begin position="134"/>
        <end position="154"/>
    </location>
</feature>
<dbReference type="RefSeq" id="WP_007700334.1">
    <property type="nucleotide sequence ID" value="NZ_AOIQ01000013.1"/>
</dbReference>
<keyword evidence="1" id="KW-1133">Transmembrane helix</keyword>
<feature type="transmembrane region" description="Helical" evidence="1">
    <location>
        <begin position="108"/>
        <end position="128"/>
    </location>
</feature>
<dbReference type="Proteomes" id="UP000011560">
    <property type="component" value="Unassembled WGS sequence"/>
</dbReference>
<comment type="caution">
    <text evidence="3">The sequence shown here is derived from an EMBL/GenBank/DDBJ whole genome shotgun (WGS) entry which is preliminary data.</text>
</comment>
<dbReference type="STRING" id="1227490.C479_07668"/>
<reference evidence="3 4" key="1">
    <citation type="journal article" date="2014" name="PLoS Genet.">
        <title>Phylogenetically driven sequencing of extremely halophilic archaea reveals strategies for static and dynamic osmo-response.</title>
        <authorList>
            <person name="Becker E.A."/>
            <person name="Seitzer P.M."/>
            <person name="Tritt A."/>
            <person name="Larsen D."/>
            <person name="Krusor M."/>
            <person name="Yao A.I."/>
            <person name="Wu D."/>
            <person name="Madern D."/>
            <person name="Eisen J.A."/>
            <person name="Darling A.E."/>
            <person name="Facciotti M.T."/>
        </authorList>
    </citation>
    <scope>NUCLEOTIDE SEQUENCE [LARGE SCALE GENOMIC DNA]</scope>
    <source>
        <strain evidence="3 4">JCM 14624</strain>
    </source>
</reference>
<feature type="transmembrane region" description="Helical" evidence="1">
    <location>
        <begin position="79"/>
        <end position="101"/>
    </location>
</feature>
<accession>M0BNH3</accession>
<name>M0BNH3_9EURY</name>
<feature type="domain" description="DUF8163" evidence="2">
    <location>
        <begin position="23"/>
        <end position="158"/>
    </location>
</feature>
<dbReference type="AlphaFoldDB" id="M0BNH3"/>
<evidence type="ECO:0000313" key="3">
    <source>
        <dbReference type="EMBL" id="ELZ11169.1"/>
    </source>
</evidence>
<organism evidence="3 4">
    <name type="scientific">Halovivax asiaticus JCM 14624</name>
    <dbReference type="NCBI Taxonomy" id="1227490"/>
    <lineage>
        <taxon>Archaea</taxon>
        <taxon>Methanobacteriati</taxon>
        <taxon>Methanobacteriota</taxon>
        <taxon>Stenosarchaea group</taxon>
        <taxon>Halobacteria</taxon>
        <taxon>Halobacteriales</taxon>
        <taxon>Natrialbaceae</taxon>
        <taxon>Halovivax</taxon>
    </lineage>
</organism>
<dbReference type="Pfam" id="PF26496">
    <property type="entry name" value="DUF8163"/>
    <property type="match status" value="1"/>
</dbReference>
<protein>
    <recommendedName>
        <fullName evidence="2">DUF8163 domain-containing protein</fullName>
    </recommendedName>
</protein>
<proteinExistence type="predicted"/>